<dbReference type="AlphaFoldDB" id="A0A0C3QPW8"/>
<dbReference type="HOGENOM" id="CLU_689962_0_0_1"/>
<feature type="compositionally biased region" description="Basic and acidic residues" evidence="1">
    <location>
        <begin position="287"/>
        <end position="303"/>
    </location>
</feature>
<feature type="non-terminal residue" evidence="2">
    <location>
        <position position="1"/>
    </location>
</feature>
<reference evidence="3" key="2">
    <citation type="submission" date="2015-01" db="EMBL/GenBank/DDBJ databases">
        <title>Evolutionary Origins and Diversification of the Mycorrhizal Mutualists.</title>
        <authorList>
            <consortium name="DOE Joint Genome Institute"/>
            <consortium name="Mycorrhizal Genomics Consortium"/>
            <person name="Kohler A."/>
            <person name="Kuo A."/>
            <person name="Nagy L.G."/>
            <person name="Floudas D."/>
            <person name="Copeland A."/>
            <person name="Barry K.W."/>
            <person name="Cichocki N."/>
            <person name="Veneault-Fourrey C."/>
            <person name="LaButti K."/>
            <person name="Lindquist E.A."/>
            <person name="Lipzen A."/>
            <person name="Lundell T."/>
            <person name="Morin E."/>
            <person name="Murat C."/>
            <person name="Riley R."/>
            <person name="Ohm R."/>
            <person name="Sun H."/>
            <person name="Tunlid A."/>
            <person name="Henrissat B."/>
            <person name="Grigoriev I.V."/>
            <person name="Hibbett D.S."/>
            <person name="Martin F."/>
        </authorList>
    </citation>
    <scope>NUCLEOTIDE SEQUENCE [LARGE SCALE GENOMIC DNA]</scope>
    <source>
        <strain evidence="3">MUT 4182</strain>
    </source>
</reference>
<feature type="compositionally biased region" description="Basic and acidic residues" evidence="1">
    <location>
        <begin position="311"/>
        <end position="348"/>
    </location>
</feature>
<feature type="region of interest" description="Disordered" evidence="1">
    <location>
        <begin position="1"/>
        <end position="123"/>
    </location>
</feature>
<sequence length="400" mass="44120">LQQKEGSPSQVPNDAQSVEEKAVKVEEPHTNDQYPTANGSDVLSTAKAPKSPPQTADGPETSGAATPTASLDVKEEGDDQPDPKSDKSKQISKTTVKKARRRERERMAARTDTQAQDNSTPAALADGDSALLFFEDMEGITIAEYLQPDPVEEPLPAFITVDGLTLPRHVKLEKEDTKTKVDAGGEDGSSDESSSEESDDDDDDDRPKKDCDNIEHPLRKKGPMAFSDQLLRKGPFASARPYLSAHSRDPAANGVHTYFSDVPGPSMPTNPGAQGKKKHQQQLQNARRKDDDGEDWFDRRESRAAPSSKGKAIDFEIKNFREREDTRRQREETELKRRADDERRRRDQTTAMTVEETMTGTITMTGDDDWTTVDGAMIGITTTAAQAVERNLHLGRGSRS</sequence>
<evidence type="ECO:0000313" key="2">
    <source>
        <dbReference type="EMBL" id="KIO29474.1"/>
    </source>
</evidence>
<feature type="region of interest" description="Disordered" evidence="1">
    <location>
        <begin position="245"/>
        <end position="349"/>
    </location>
</feature>
<feature type="compositionally biased region" description="Polar residues" evidence="1">
    <location>
        <begin position="111"/>
        <end position="121"/>
    </location>
</feature>
<keyword evidence="3" id="KW-1185">Reference proteome</keyword>
<dbReference type="EMBL" id="KN822982">
    <property type="protein sequence ID" value="KIO29474.1"/>
    <property type="molecule type" value="Genomic_DNA"/>
</dbReference>
<feature type="compositionally biased region" description="Basic and acidic residues" evidence="1">
    <location>
        <begin position="18"/>
        <end position="30"/>
    </location>
</feature>
<feature type="compositionally biased region" description="Basic and acidic residues" evidence="1">
    <location>
        <begin position="170"/>
        <end position="183"/>
    </location>
</feature>
<protein>
    <submittedName>
        <fullName evidence="2">Uncharacterized protein</fullName>
    </submittedName>
</protein>
<accession>A0A0C3QPW8</accession>
<proteinExistence type="predicted"/>
<dbReference type="Proteomes" id="UP000054248">
    <property type="component" value="Unassembled WGS sequence"/>
</dbReference>
<evidence type="ECO:0000313" key="3">
    <source>
        <dbReference type="Proteomes" id="UP000054248"/>
    </source>
</evidence>
<reference evidence="2 3" key="1">
    <citation type="submission" date="2014-04" db="EMBL/GenBank/DDBJ databases">
        <authorList>
            <consortium name="DOE Joint Genome Institute"/>
            <person name="Kuo A."/>
            <person name="Girlanda M."/>
            <person name="Perotto S."/>
            <person name="Kohler A."/>
            <person name="Nagy L.G."/>
            <person name="Floudas D."/>
            <person name="Copeland A."/>
            <person name="Barry K.W."/>
            <person name="Cichocki N."/>
            <person name="Veneault-Fourrey C."/>
            <person name="LaButti K."/>
            <person name="Lindquist E.A."/>
            <person name="Lipzen A."/>
            <person name="Lundell T."/>
            <person name="Morin E."/>
            <person name="Murat C."/>
            <person name="Sun H."/>
            <person name="Tunlid A."/>
            <person name="Henrissat B."/>
            <person name="Grigoriev I.V."/>
            <person name="Hibbett D.S."/>
            <person name="Martin F."/>
            <person name="Nordberg H.P."/>
            <person name="Cantor M.N."/>
            <person name="Hua S.X."/>
        </authorList>
    </citation>
    <scope>NUCLEOTIDE SEQUENCE [LARGE SCALE GENOMIC DNA]</scope>
    <source>
        <strain evidence="2 3">MUT 4182</strain>
    </source>
</reference>
<feature type="compositionally biased region" description="Polar residues" evidence="1">
    <location>
        <begin position="31"/>
        <end position="43"/>
    </location>
</feature>
<gene>
    <name evidence="2" type="ORF">M407DRAFT_21373</name>
</gene>
<name>A0A0C3QPW8_9AGAM</name>
<organism evidence="2 3">
    <name type="scientific">Tulasnella calospora MUT 4182</name>
    <dbReference type="NCBI Taxonomy" id="1051891"/>
    <lineage>
        <taxon>Eukaryota</taxon>
        <taxon>Fungi</taxon>
        <taxon>Dikarya</taxon>
        <taxon>Basidiomycota</taxon>
        <taxon>Agaricomycotina</taxon>
        <taxon>Agaricomycetes</taxon>
        <taxon>Cantharellales</taxon>
        <taxon>Tulasnellaceae</taxon>
        <taxon>Tulasnella</taxon>
    </lineage>
</organism>
<feature type="compositionally biased region" description="Basic and acidic residues" evidence="1">
    <location>
        <begin position="205"/>
        <end position="217"/>
    </location>
</feature>
<evidence type="ECO:0000256" key="1">
    <source>
        <dbReference type="SAM" id="MobiDB-lite"/>
    </source>
</evidence>
<feature type="compositionally biased region" description="Acidic residues" evidence="1">
    <location>
        <begin position="184"/>
        <end position="204"/>
    </location>
</feature>
<dbReference type="OrthoDB" id="3263063at2759"/>
<feature type="compositionally biased region" description="Polar residues" evidence="1">
    <location>
        <begin position="1"/>
        <end position="16"/>
    </location>
</feature>
<feature type="region of interest" description="Disordered" evidence="1">
    <location>
        <begin position="163"/>
        <end position="232"/>
    </location>
</feature>